<dbReference type="InterPro" id="IPR039261">
    <property type="entry name" value="FNR_nucleotide-bd"/>
</dbReference>
<comment type="caution">
    <text evidence="3">The sequence shown here is derived from an EMBL/GenBank/DDBJ whole genome shotgun (WGS) entry which is preliminary data.</text>
</comment>
<dbReference type="Pfam" id="PF08021">
    <property type="entry name" value="FAD_binding_9"/>
    <property type="match status" value="1"/>
</dbReference>
<dbReference type="Proteomes" id="UP000547879">
    <property type="component" value="Unassembled WGS sequence"/>
</dbReference>
<dbReference type="SUPFAM" id="SSF63380">
    <property type="entry name" value="Riboflavin synthase domain-like"/>
    <property type="match status" value="1"/>
</dbReference>
<dbReference type="GO" id="GO:0016491">
    <property type="term" value="F:oxidoreductase activity"/>
    <property type="evidence" value="ECO:0007669"/>
    <property type="project" value="InterPro"/>
</dbReference>
<dbReference type="RefSeq" id="WP_183997270.1">
    <property type="nucleotide sequence ID" value="NZ_BMHW01000013.1"/>
</dbReference>
<dbReference type="InterPro" id="IPR039374">
    <property type="entry name" value="SIP_fam"/>
</dbReference>
<feature type="domain" description="FAD-binding FR-type" evidence="2">
    <location>
        <begin position="2"/>
        <end position="123"/>
    </location>
</feature>
<dbReference type="Pfam" id="PF04954">
    <property type="entry name" value="SIP"/>
    <property type="match status" value="1"/>
</dbReference>
<evidence type="ECO:0000313" key="3">
    <source>
        <dbReference type="EMBL" id="MBB6165750.1"/>
    </source>
</evidence>
<dbReference type="PANTHER" id="PTHR30157">
    <property type="entry name" value="FERRIC REDUCTASE, NADPH-DEPENDENT"/>
    <property type="match status" value="1"/>
</dbReference>
<dbReference type="CDD" id="cd06193">
    <property type="entry name" value="siderophore_interacting"/>
    <property type="match status" value="1"/>
</dbReference>
<evidence type="ECO:0000259" key="2">
    <source>
        <dbReference type="PROSITE" id="PS51384"/>
    </source>
</evidence>
<evidence type="ECO:0000256" key="1">
    <source>
        <dbReference type="ARBA" id="ARBA00035644"/>
    </source>
</evidence>
<dbReference type="Gene3D" id="3.40.50.80">
    <property type="entry name" value="Nucleotide-binding domain of ferredoxin-NADP reductase (FNR) module"/>
    <property type="match status" value="1"/>
</dbReference>
<dbReference type="PANTHER" id="PTHR30157:SF0">
    <property type="entry name" value="NADPH-DEPENDENT FERRIC-CHELATE REDUCTASE"/>
    <property type="match status" value="1"/>
</dbReference>
<evidence type="ECO:0000313" key="4">
    <source>
        <dbReference type="Proteomes" id="UP000547879"/>
    </source>
</evidence>
<dbReference type="PROSITE" id="PS51384">
    <property type="entry name" value="FAD_FR"/>
    <property type="match status" value="1"/>
</dbReference>
<comment type="similarity">
    <text evidence="1">Belongs to the SIP oxidoreductase family.</text>
</comment>
<sequence length="248" mass="27465">MPDYFLADVVATSRLSPSMVRVEFGGDDLHRFHSSGKPDEWIRLLFPESRGGTVALPTCTDGKWQKPAGPTRPYTVRKWHDCSSRLIVDFVAHEGGVAAEWALAASIGDRLGLTNAEGRFHLPEDTLWILLIADFTGLPAVGRILEELPAGYRVTAHVEVPHYSDRQTLHGATDLSLHWHESYGHGDRPTSLLDIARSVKLPDGPGYIWIAGEVTAASEARKHFRDDLGFDKDRLTSVGYWIEGQARG</sequence>
<dbReference type="InterPro" id="IPR017927">
    <property type="entry name" value="FAD-bd_FR_type"/>
</dbReference>
<dbReference type="EMBL" id="JACHEG010000011">
    <property type="protein sequence ID" value="MBB6165750.1"/>
    <property type="molecule type" value="Genomic_DNA"/>
</dbReference>
<reference evidence="3 4" key="1">
    <citation type="submission" date="2020-08" db="EMBL/GenBank/DDBJ databases">
        <title>Genomic Encyclopedia of Type Strains, Phase IV (KMG-IV): sequencing the most valuable type-strain genomes for metagenomic binning, comparative biology and taxonomic classification.</title>
        <authorList>
            <person name="Goeker M."/>
        </authorList>
    </citation>
    <scope>NUCLEOTIDE SEQUENCE [LARGE SCALE GENOMIC DNA]</scope>
    <source>
        <strain evidence="3 4">DSM 100734</strain>
    </source>
</reference>
<dbReference type="AlphaFoldDB" id="A0A7W9YBV6"/>
<keyword evidence="4" id="KW-1185">Reference proteome</keyword>
<accession>A0A7W9YBV6</accession>
<protein>
    <submittedName>
        <fullName evidence="3">NADPH-dependent ferric siderophore reductase</fullName>
    </submittedName>
</protein>
<dbReference type="InterPro" id="IPR017938">
    <property type="entry name" value="Riboflavin_synthase-like_b-brl"/>
</dbReference>
<dbReference type="InterPro" id="IPR007037">
    <property type="entry name" value="SIP_rossman_dom"/>
</dbReference>
<proteinExistence type="inferred from homology"/>
<dbReference type="InterPro" id="IPR013113">
    <property type="entry name" value="SIP_FAD-bd"/>
</dbReference>
<gene>
    <name evidence="3" type="ORF">HNQ72_005598</name>
</gene>
<dbReference type="Gene3D" id="2.40.30.10">
    <property type="entry name" value="Translation factors"/>
    <property type="match status" value="1"/>
</dbReference>
<organism evidence="3 4">
    <name type="scientific">Rhizobium wenxiniae</name>
    <dbReference type="NCBI Taxonomy" id="1737357"/>
    <lineage>
        <taxon>Bacteria</taxon>
        <taxon>Pseudomonadati</taxon>
        <taxon>Pseudomonadota</taxon>
        <taxon>Alphaproteobacteria</taxon>
        <taxon>Hyphomicrobiales</taxon>
        <taxon>Rhizobiaceae</taxon>
        <taxon>Rhizobium/Agrobacterium group</taxon>
        <taxon>Rhizobium</taxon>
    </lineage>
</organism>
<name>A0A7W9YBV6_9HYPH</name>